<dbReference type="GO" id="GO:0005525">
    <property type="term" value="F:GTP binding"/>
    <property type="evidence" value="ECO:0007669"/>
    <property type="project" value="UniProtKB-UniRule"/>
</dbReference>
<reference evidence="14 15" key="1">
    <citation type="submission" date="2018-09" db="EMBL/GenBank/DDBJ databases">
        <title>Paenibacillus aracenensis nov. sp. isolated from a cave in southern Spain.</title>
        <authorList>
            <person name="Jurado V."/>
            <person name="Gutierrez-Patricio S."/>
            <person name="Gonzalez-Pimentel J.L."/>
            <person name="Miller A.Z."/>
            <person name="Laiz L."/>
            <person name="Saiz-Jimenez C."/>
        </authorList>
    </citation>
    <scope>NUCLEOTIDE SEQUENCE [LARGE SCALE GENOMIC DNA]</scope>
    <source>
        <strain evidence="14 15">DSM 22867</strain>
    </source>
</reference>
<feature type="domain" description="EngC GTPase" evidence="12">
    <location>
        <begin position="108"/>
        <end position="255"/>
    </location>
</feature>
<evidence type="ECO:0000259" key="12">
    <source>
        <dbReference type="PROSITE" id="PS50936"/>
    </source>
</evidence>
<dbReference type="EC" id="3.6.1.-" evidence="10"/>
<keyword evidence="4 10" id="KW-0699">rRNA-binding</keyword>
<feature type="region of interest" description="Disordered" evidence="11">
    <location>
        <begin position="324"/>
        <end position="344"/>
    </location>
</feature>
<dbReference type="HAMAP" id="MF_01820">
    <property type="entry name" value="GTPase_RsgA"/>
    <property type="match status" value="1"/>
</dbReference>
<dbReference type="Proteomes" id="UP000266482">
    <property type="component" value="Unassembled WGS sequence"/>
</dbReference>
<proteinExistence type="inferred from homology"/>
<comment type="cofactor">
    <cofactor evidence="10">
        <name>Zn(2+)</name>
        <dbReference type="ChEBI" id="CHEBI:29105"/>
    </cofactor>
    <text evidence="10">Binds 1 zinc ion per subunit.</text>
</comment>
<evidence type="ECO:0000259" key="13">
    <source>
        <dbReference type="PROSITE" id="PS51721"/>
    </source>
</evidence>
<evidence type="ECO:0000256" key="9">
    <source>
        <dbReference type="ARBA" id="ARBA00023134"/>
    </source>
</evidence>
<keyword evidence="7 10" id="KW-0862">Zinc</keyword>
<dbReference type="CDD" id="cd01854">
    <property type="entry name" value="YjeQ_EngC"/>
    <property type="match status" value="1"/>
</dbReference>
<comment type="subcellular location">
    <subcellularLocation>
        <location evidence="10">Cytoplasm</location>
    </subcellularLocation>
</comment>
<evidence type="ECO:0000256" key="4">
    <source>
        <dbReference type="ARBA" id="ARBA00022730"/>
    </source>
</evidence>
<keyword evidence="9 10" id="KW-0342">GTP-binding</keyword>
<comment type="caution">
    <text evidence="14">The sequence shown here is derived from an EMBL/GenBank/DDBJ whole genome shotgun (WGS) entry which is preliminary data.</text>
</comment>
<feature type="binding site" evidence="10">
    <location>
        <position position="280"/>
    </location>
    <ligand>
        <name>Zn(2+)</name>
        <dbReference type="ChEBI" id="CHEBI:29105"/>
    </ligand>
</feature>
<dbReference type="Pfam" id="PF03193">
    <property type="entry name" value="RsgA_GTPase"/>
    <property type="match status" value="1"/>
</dbReference>
<dbReference type="InterPro" id="IPR004881">
    <property type="entry name" value="Ribosome_biogen_GTPase_RsgA"/>
</dbReference>
<dbReference type="PANTHER" id="PTHR32120">
    <property type="entry name" value="SMALL RIBOSOMAL SUBUNIT BIOGENESIS GTPASE RSGA"/>
    <property type="match status" value="1"/>
</dbReference>
<evidence type="ECO:0000256" key="8">
    <source>
        <dbReference type="ARBA" id="ARBA00022884"/>
    </source>
</evidence>
<dbReference type="OrthoDB" id="9809485at2"/>
<evidence type="ECO:0000313" key="15">
    <source>
        <dbReference type="Proteomes" id="UP000266482"/>
    </source>
</evidence>
<evidence type="ECO:0000256" key="2">
    <source>
        <dbReference type="ARBA" id="ARBA00022517"/>
    </source>
</evidence>
<evidence type="ECO:0000256" key="10">
    <source>
        <dbReference type="HAMAP-Rule" id="MF_01820"/>
    </source>
</evidence>
<dbReference type="Gene3D" id="2.40.50.140">
    <property type="entry name" value="Nucleic acid-binding proteins"/>
    <property type="match status" value="1"/>
</dbReference>
<sequence length="344" mass="38134">MDLIELGWNSLLQEQYEPYRERGYSVGRVITEHRQLYDVASANGEVLGELAGKLRFTATERTDLPAVGDWVVMREEGGRAVIQAVLPRKSMFSRNVAGAVTEEQIVAANIDTVFLVMALNQDFNLRRMERYLLLAWESGANPVIVLSKADLSDDAEGQAAQVQAIAPGVPVHTISAIHTQGLHMLAPYLVQGITIALIGSSGAGKSTLINALAGRELQRVNEIRLGDGRGKHTTTHRELIVLPQGGIIIDTPGMRELQLNAADDGLSAAFEDIERLSGACRYRDCKHRREPGCAIQSAIASGELDIKRYQNYVKMEKELAYAARREKEKERSANKMERRNWKNE</sequence>
<dbReference type="AlphaFoldDB" id="A0A3A1VIL5"/>
<keyword evidence="1 10" id="KW-0963">Cytoplasm</keyword>
<protein>
    <recommendedName>
        <fullName evidence="10">Small ribosomal subunit biogenesis GTPase RsgA</fullName>
        <ecNumber evidence="10">3.6.1.-</ecNumber>
    </recommendedName>
</protein>
<feature type="domain" description="CP-type G" evidence="13">
    <location>
        <begin position="100"/>
        <end position="257"/>
    </location>
</feature>
<dbReference type="NCBIfam" id="TIGR00157">
    <property type="entry name" value="ribosome small subunit-dependent GTPase A"/>
    <property type="match status" value="1"/>
</dbReference>
<dbReference type="EMBL" id="QXQA01000001">
    <property type="protein sequence ID" value="RIX60301.1"/>
    <property type="molecule type" value="Genomic_DNA"/>
</dbReference>
<dbReference type="InterPro" id="IPR012340">
    <property type="entry name" value="NA-bd_OB-fold"/>
</dbReference>
<dbReference type="PROSITE" id="PS50936">
    <property type="entry name" value="ENGC_GTPASE"/>
    <property type="match status" value="1"/>
</dbReference>
<accession>A0A3A1VIL5</accession>
<keyword evidence="6 10" id="KW-0378">Hydrolase</keyword>
<gene>
    <name evidence="10 14" type="primary">rsgA</name>
    <name evidence="14" type="ORF">D3P08_01660</name>
</gene>
<dbReference type="SUPFAM" id="SSF52540">
    <property type="entry name" value="P-loop containing nucleoside triphosphate hydrolases"/>
    <property type="match status" value="1"/>
</dbReference>
<keyword evidence="15" id="KW-1185">Reference proteome</keyword>
<evidence type="ECO:0000256" key="5">
    <source>
        <dbReference type="ARBA" id="ARBA00022741"/>
    </source>
</evidence>
<evidence type="ECO:0000256" key="1">
    <source>
        <dbReference type="ARBA" id="ARBA00022490"/>
    </source>
</evidence>
<dbReference type="PANTHER" id="PTHR32120:SF10">
    <property type="entry name" value="SMALL RIBOSOMAL SUBUNIT BIOGENESIS GTPASE RSGA"/>
    <property type="match status" value="1"/>
</dbReference>
<evidence type="ECO:0000256" key="7">
    <source>
        <dbReference type="ARBA" id="ARBA00022833"/>
    </source>
</evidence>
<comment type="function">
    <text evidence="10">One of several proteins that assist in the late maturation steps of the functional core of the 30S ribosomal subunit. Helps release RbfA from mature subunits. May play a role in the assembly of ribosomal proteins into the subunit. Circularly permuted GTPase that catalyzes slow GTP hydrolysis, GTPase activity is stimulated by the 30S ribosomal subunit.</text>
</comment>
<dbReference type="GO" id="GO:0019843">
    <property type="term" value="F:rRNA binding"/>
    <property type="evidence" value="ECO:0007669"/>
    <property type="project" value="UniProtKB-KW"/>
</dbReference>
<keyword evidence="8 10" id="KW-0694">RNA-binding</keyword>
<dbReference type="GO" id="GO:0005737">
    <property type="term" value="C:cytoplasm"/>
    <property type="evidence" value="ECO:0007669"/>
    <property type="project" value="UniProtKB-SubCell"/>
</dbReference>
<feature type="binding site" evidence="10">
    <location>
        <position position="293"/>
    </location>
    <ligand>
        <name>Zn(2+)</name>
        <dbReference type="ChEBI" id="CHEBI:29105"/>
    </ligand>
</feature>
<organism evidence="14 15">
    <name type="scientific">Paenibacillus nanensis</name>
    <dbReference type="NCBI Taxonomy" id="393251"/>
    <lineage>
        <taxon>Bacteria</taxon>
        <taxon>Bacillati</taxon>
        <taxon>Bacillota</taxon>
        <taxon>Bacilli</taxon>
        <taxon>Bacillales</taxon>
        <taxon>Paenibacillaceae</taxon>
        <taxon>Paenibacillus</taxon>
    </lineage>
</organism>
<evidence type="ECO:0000313" key="14">
    <source>
        <dbReference type="EMBL" id="RIX60301.1"/>
    </source>
</evidence>
<feature type="binding site" evidence="10">
    <location>
        <position position="285"/>
    </location>
    <ligand>
        <name>Zn(2+)</name>
        <dbReference type="ChEBI" id="CHEBI:29105"/>
    </ligand>
</feature>
<dbReference type="GO" id="GO:0042274">
    <property type="term" value="P:ribosomal small subunit biogenesis"/>
    <property type="evidence" value="ECO:0007669"/>
    <property type="project" value="UniProtKB-UniRule"/>
</dbReference>
<dbReference type="PROSITE" id="PS51721">
    <property type="entry name" value="G_CP"/>
    <property type="match status" value="1"/>
</dbReference>
<name>A0A3A1VIL5_9BACL</name>
<feature type="binding site" evidence="10">
    <location>
        <begin position="199"/>
        <end position="207"/>
    </location>
    <ligand>
        <name>GTP</name>
        <dbReference type="ChEBI" id="CHEBI:37565"/>
    </ligand>
</feature>
<feature type="binding site" evidence="10">
    <location>
        <position position="287"/>
    </location>
    <ligand>
        <name>Zn(2+)</name>
        <dbReference type="ChEBI" id="CHEBI:29105"/>
    </ligand>
</feature>
<dbReference type="GO" id="GO:0003924">
    <property type="term" value="F:GTPase activity"/>
    <property type="evidence" value="ECO:0007669"/>
    <property type="project" value="UniProtKB-UniRule"/>
</dbReference>
<keyword evidence="3 10" id="KW-0479">Metal-binding</keyword>
<evidence type="ECO:0000256" key="11">
    <source>
        <dbReference type="SAM" id="MobiDB-lite"/>
    </source>
</evidence>
<dbReference type="InterPro" id="IPR030378">
    <property type="entry name" value="G_CP_dom"/>
</dbReference>
<evidence type="ECO:0000256" key="6">
    <source>
        <dbReference type="ARBA" id="ARBA00022801"/>
    </source>
</evidence>
<dbReference type="RefSeq" id="WP_119597676.1">
    <property type="nucleotide sequence ID" value="NZ_QXQA01000001.1"/>
</dbReference>
<feature type="binding site" evidence="10">
    <location>
        <begin position="147"/>
        <end position="150"/>
    </location>
    <ligand>
        <name>GTP</name>
        <dbReference type="ChEBI" id="CHEBI:37565"/>
    </ligand>
</feature>
<evidence type="ECO:0000256" key="3">
    <source>
        <dbReference type="ARBA" id="ARBA00022723"/>
    </source>
</evidence>
<comment type="subunit">
    <text evidence="10">Monomer. Associates with 30S ribosomal subunit, binds 16S rRNA.</text>
</comment>
<keyword evidence="2 10" id="KW-0690">Ribosome biogenesis</keyword>
<dbReference type="GO" id="GO:0046872">
    <property type="term" value="F:metal ion binding"/>
    <property type="evidence" value="ECO:0007669"/>
    <property type="project" value="UniProtKB-KW"/>
</dbReference>
<dbReference type="Gene3D" id="1.10.40.50">
    <property type="entry name" value="Probable gtpase engc, domain 3"/>
    <property type="match status" value="1"/>
</dbReference>
<dbReference type="Gene3D" id="3.40.50.300">
    <property type="entry name" value="P-loop containing nucleotide triphosphate hydrolases"/>
    <property type="match status" value="1"/>
</dbReference>
<keyword evidence="5 10" id="KW-0547">Nucleotide-binding</keyword>
<comment type="similarity">
    <text evidence="10">Belongs to the TRAFAC class YlqF/YawG GTPase family. RsgA subfamily.</text>
</comment>
<dbReference type="InterPro" id="IPR010914">
    <property type="entry name" value="RsgA_GTPase_dom"/>
</dbReference>
<dbReference type="InterPro" id="IPR027417">
    <property type="entry name" value="P-loop_NTPase"/>
</dbReference>